<proteinExistence type="predicted"/>
<dbReference type="AlphaFoldDB" id="A0A316ZLE2"/>
<name>A0A316ZLE2_9BASI</name>
<dbReference type="Proteomes" id="UP000245946">
    <property type="component" value="Unassembled WGS sequence"/>
</dbReference>
<dbReference type="GeneID" id="37273287"/>
<reference evidence="2 3" key="1">
    <citation type="journal article" date="2018" name="Mol. Biol. Evol.">
        <title>Broad Genomic Sampling Reveals a Smut Pathogenic Ancestry of the Fungal Clade Ustilaginomycotina.</title>
        <authorList>
            <person name="Kijpornyongpan T."/>
            <person name="Mondo S.J."/>
            <person name="Barry K."/>
            <person name="Sandor L."/>
            <person name="Lee J."/>
            <person name="Lipzen A."/>
            <person name="Pangilinan J."/>
            <person name="LaButti K."/>
            <person name="Hainaut M."/>
            <person name="Henrissat B."/>
            <person name="Grigoriev I.V."/>
            <person name="Spatafora J.W."/>
            <person name="Aime M.C."/>
        </authorList>
    </citation>
    <scope>NUCLEOTIDE SEQUENCE [LARGE SCALE GENOMIC DNA]</scope>
    <source>
        <strain evidence="2 3">MCA 4186</strain>
    </source>
</reference>
<evidence type="ECO:0000313" key="3">
    <source>
        <dbReference type="Proteomes" id="UP000245946"/>
    </source>
</evidence>
<evidence type="ECO:0000256" key="1">
    <source>
        <dbReference type="SAM" id="MobiDB-lite"/>
    </source>
</evidence>
<organism evidence="2 3">
    <name type="scientific">Tilletiopsis washingtonensis</name>
    <dbReference type="NCBI Taxonomy" id="58919"/>
    <lineage>
        <taxon>Eukaryota</taxon>
        <taxon>Fungi</taxon>
        <taxon>Dikarya</taxon>
        <taxon>Basidiomycota</taxon>
        <taxon>Ustilaginomycotina</taxon>
        <taxon>Exobasidiomycetes</taxon>
        <taxon>Entylomatales</taxon>
        <taxon>Entylomatales incertae sedis</taxon>
        <taxon>Tilletiopsis</taxon>
    </lineage>
</organism>
<accession>A0A316ZLE2</accession>
<gene>
    <name evidence="2" type="ORF">FA09DRAFT_6184</name>
</gene>
<keyword evidence="3" id="KW-1185">Reference proteome</keyword>
<protein>
    <submittedName>
        <fullName evidence="2">Uncharacterized protein</fullName>
    </submittedName>
</protein>
<dbReference type="RefSeq" id="XP_025601494.1">
    <property type="nucleotide sequence ID" value="XM_025745743.1"/>
</dbReference>
<evidence type="ECO:0000313" key="2">
    <source>
        <dbReference type="EMBL" id="PWO01216.1"/>
    </source>
</evidence>
<dbReference type="EMBL" id="KZ819283">
    <property type="protein sequence ID" value="PWO01216.1"/>
    <property type="molecule type" value="Genomic_DNA"/>
</dbReference>
<feature type="region of interest" description="Disordered" evidence="1">
    <location>
        <begin position="236"/>
        <end position="263"/>
    </location>
</feature>
<sequence>MPRVLPPAPLRPKRRSLPTGAVNKWPVIVPSGPASCAQACMGCRTSRARWRRTGRATQCRRRQPNSCGECRTGRCTGCRAAFWLPRGSSQCCLEALRAKKACLDASADTTMPPTRGRPPSALGGRLFLALAAAALTARRANADASSCRAVESACTRSENGLSSLQGATVTLRQVSLADKVLLDAPASRPPTRRSRAWQLFRHGRATASDRLLLPRCPMSRSRSRVRTACVLPRTTPVRRSCTPQGRPPQRPAARRRDVPVPAGRAEAAARHLMLHGAAAAARACMLRTSEFADEARRRGSICKIRRSRRRGRHAAARDAGAHEQALSCSAAAERECCGAAAWYATVMDWR</sequence>